<evidence type="ECO:0000313" key="2">
    <source>
        <dbReference type="EMBL" id="MFC6362004.1"/>
    </source>
</evidence>
<keyword evidence="3" id="KW-1185">Reference proteome</keyword>
<organism evidence="2 3">
    <name type="scientific">Tatumella punctata</name>
    <dbReference type="NCBI Taxonomy" id="399969"/>
    <lineage>
        <taxon>Bacteria</taxon>
        <taxon>Pseudomonadati</taxon>
        <taxon>Pseudomonadota</taxon>
        <taxon>Gammaproteobacteria</taxon>
        <taxon>Enterobacterales</taxon>
        <taxon>Erwiniaceae</taxon>
        <taxon>Tatumella</taxon>
    </lineage>
</organism>
<feature type="region of interest" description="Disordered" evidence="1">
    <location>
        <begin position="14"/>
        <end position="57"/>
    </location>
</feature>
<gene>
    <name evidence="2" type="ORF">ACFP73_07815</name>
</gene>
<accession>A0ABW1VPG4</accession>
<dbReference type="Proteomes" id="UP001596215">
    <property type="component" value="Unassembled WGS sequence"/>
</dbReference>
<sequence length="57" mass="6466">MIELHTFTFFEVVMPSPKDTHGPIVKTGPTAGENRSRNENGQWRAKRSDAGKPREKK</sequence>
<dbReference type="RefSeq" id="WP_343878106.1">
    <property type="nucleotide sequence ID" value="NZ_BAAAFW010000094.1"/>
</dbReference>
<protein>
    <submittedName>
        <fullName evidence="2">Uncharacterized protein</fullName>
    </submittedName>
</protein>
<reference evidence="3" key="1">
    <citation type="journal article" date="2019" name="Int. J. Syst. Evol. Microbiol.">
        <title>The Global Catalogue of Microorganisms (GCM) 10K type strain sequencing project: providing services to taxonomists for standard genome sequencing and annotation.</title>
        <authorList>
            <consortium name="The Broad Institute Genomics Platform"/>
            <consortium name="The Broad Institute Genome Sequencing Center for Infectious Disease"/>
            <person name="Wu L."/>
            <person name="Ma J."/>
        </authorList>
    </citation>
    <scope>NUCLEOTIDE SEQUENCE [LARGE SCALE GENOMIC DNA]</scope>
    <source>
        <strain evidence="3">CGMCC 4.1530</strain>
    </source>
</reference>
<dbReference type="EMBL" id="JBHSUC010000007">
    <property type="protein sequence ID" value="MFC6362004.1"/>
    <property type="molecule type" value="Genomic_DNA"/>
</dbReference>
<proteinExistence type="predicted"/>
<evidence type="ECO:0000256" key="1">
    <source>
        <dbReference type="SAM" id="MobiDB-lite"/>
    </source>
</evidence>
<name>A0ABW1VPG4_9GAMM</name>
<comment type="caution">
    <text evidence="2">The sequence shown here is derived from an EMBL/GenBank/DDBJ whole genome shotgun (WGS) entry which is preliminary data.</text>
</comment>
<feature type="compositionally biased region" description="Basic and acidic residues" evidence="1">
    <location>
        <begin position="46"/>
        <end position="57"/>
    </location>
</feature>
<evidence type="ECO:0000313" key="3">
    <source>
        <dbReference type="Proteomes" id="UP001596215"/>
    </source>
</evidence>